<feature type="non-terminal residue" evidence="11">
    <location>
        <position position="84"/>
    </location>
</feature>
<evidence type="ECO:0000256" key="2">
    <source>
        <dbReference type="ARBA" id="ARBA00005895"/>
    </source>
</evidence>
<keyword evidence="7" id="KW-0496">Mitochondrion</keyword>
<keyword evidence="6" id="KW-0406">Ion transport</keyword>
<evidence type="ECO:0000256" key="1">
    <source>
        <dbReference type="ARBA" id="ARBA00004325"/>
    </source>
</evidence>
<evidence type="ECO:0000256" key="3">
    <source>
        <dbReference type="ARBA" id="ARBA00022448"/>
    </source>
</evidence>
<sequence>GPLAERRLMDVRLGELPTWLATCDLSPQGLLGGVQKAWSSYYDKYINVKRGGPAGISMLLAGYCLLSYVWNYQHIKCHRWRKYH</sequence>
<comment type="similarity">
    <text evidence="2">Belongs to the ATPase F chain family.</text>
</comment>
<evidence type="ECO:0000313" key="11">
    <source>
        <dbReference type="EMBL" id="KFM10371.1"/>
    </source>
</evidence>
<feature type="non-terminal residue" evidence="11">
    <location>
        <position position="1"/>
    </location>
</feature>
<keyword evidence="3" id="KW-0813">Transport</keyword>
<feature type="transmembrane region" description="Helical" evidence="10">
    <location>
        <begin position="54"/>
        <end position="72"/>
    </location>
</feature>
<dbReference type="GO" id="GO:0031966">
    <property type="term" value="C:mitochondrial membrane"/>
    <property type="evidence" value="ECO:0007669"/>
    <property type="project" value="UniProtKB-SubCell"/>
</dbReference>
<dbReference type="EMBL" id="KL226236">
    <property type="protein sequence ID" value="KFM10371.1"/>
    <property type="molecule type" value="Genomic_DNA"/>
</dbReference>
<proteinExistence type="inferred from homology"/>
<reference evidence="11 12" key="1">
    <citation type="submission" date="2014-04" db="EMBL/GenBank/DDBJ databases">
        <title>Genome evolution of avian class.</title>
        <authorList>
            <person name="Zhang G."/>
            <person name="Li C."/>
        </authorList>
    </citation>
    <scope>NUCLEOTIDE SEQUENCE [LARGE SCALE GENOMIC DNA]</scope>
    <source>
        <strain evidence="11">BGI_AS27</strain>
    </source>
</reference>
<comment type="subcellular location">
    <subcellularLocation>
        <location evidence="1">Mitochondrion membrane</location>
    </subcellularLocation>
</comment>
<dbReference type="PANTHER" id="PTHR13080">
    <property type="entry name" value="ATP SYNTHASE F CHAIN, MITOCHONDRIAL-RELATED"/>
    <property type="match status" value="1"/>
</dbReference>
<gene>
    <name evidence="11" type="ORF">AS27_15197</name>
</gene>
<evidence type="ECO:0000256" key="10">
    <source>
        <dbReference type="SAM" id="Phobius"/>
    </source>
</evidence>
<evidence type="ECO:0000256" key="7">
    <source>
        <dbReference type="ARBA" id="ARBA00023128"/>
    </source>
</evidence>
<evidence type="ECO:0000256" key="8">
    <source>
        <dbReference type="ARBA" id="ARBA00023136"/>
    </source>
</evidence>
<keyword evidence="10" id="KW-1133">Transmembrane helix</keyword>
<dbReference type="GO" id="GO:0042776">
    <property type="term" value="P:proton motive force-driven mitochondrial ATP synthesis"/>
    <property type="evidence" value="ECO:0007669"/>
    <property type="project" value="TreeGrafter"/>
</dbReference>
<dbReference type="AlphaFoldDB" id="A0A087RA67"/>
<dbReference type="Pfam" id="PF10206">
    <property type="entry name" value="WRW"/>
    <property type="match status" value="1"/>
</dbReference>
<protein>
    <submittedName>
        <fullName evidence="11">Uncharacterized protein</fullName>
    </submittedName>
</protein>
<dbReference type="Proteomes" id="UP000053286">
    <property type="component" value="Unassembled WGS sequence"/>
</dbReference>
<dbReference type="GO" id="GO:0045259">
    <property type="term" value="C:proton-transporting ATP synthase complex"/>
    <property type="evidence" value="ECO:0007669"/>
    <property type="project" value="UniProtKB-KW"/>
</dbReference>
<evidence type="ECO:0000256" key="6">
    <source>
        <dbReference type="ARBA" id="ARBA00023065"/>
    </source>
</evidence>
<dbReference type="STRING" id="9233.A0A087RA67"/>
<keyword evidence="12" id="KW-1185">Reference proteome</keyword>
<accession>A0A087RA67</accession>
<dbReference type="GO" id="GO:0046933">
    <property type="term" value="F:proton-transporting ATP synthase activity, rotational mechanism"/>
    <property type="evidence" value="ECO:0007669"/>
    <property type="project" value="TreeGrafter"/>
</dbReference>
<name>A0A087RA67_APTFO</name>
<dbReference type="PANTHER" id="PTHR13080:SF19">
    <property type="entry name" value="ATP SYNTHASE SUBUNIT F, MITOCHONDRIAL"/>
    <property type="match status" value="1"/>
</dbReference>
<keyword evidence="10" id="KW-0812">Transmembrane</keyword>
<keyword evidence="4" id="KW-0138">CF(0)</keyword>
<evidence type="ECO:0000256" key="9">
    <source>
        <dbReference type="ARBA" id="ARBA00023310"/>
    </source>
</evidence>
<evidence type="ECO:0000256" key="5">
    <source>
        <dbReference type="ARBA" id="ARBA00022781"/>
    </source>
</evidence>
<keyword evidence="8 10" id="KW-0472">Membrane</keyword>
<organism evidence="11 12">
    <name type="scientific">Aptenodytes forsteri</name>
    <name type="common">Emperor penguin</name>
    <dbReference type="NCBI Taxonomy" id="9233"/>
    <lineage>
        <taxon>Eukaryota</taxon>
        <taxon>Metazoa</taxon>
        <taxon>Chordata</taxon>
        <taxon>Craniata</taxon>
        <taxon>Vertebrata</taxon>
        <taxon>Euteleostomi</taxon>
        <taxon>Archelosauria</taxon>
        <taxon>Archosauria</taxon>
        <taxon>Dinosauria</taxon>
        <taxon>Saurischia</taxon>
        <taxon>Theropoda</taxon>
        <taxon>Coelurosauria</taxon>
        <taxon>Aves</taxon>
        <taxon>Neognathae</taxon>
        <taxon>Neoaves</taxon>
        <taxon>Aequornithes</taxon>
        <taxon>Sphenisciformes</taxon>
        <taxon>Spheniscidae</taxon>
        <taxon>Aptenodytes</taxon>
    </lineage>
</organism>
<keyword evidence="9" id="KW-0066">ATP synthesis</keyword>
<dbReference type="InterPro" id="IPR019344">
    <property type="entry name" value="F1F0-ATPsyn_F_prd"/>
</dbReference>
<evidence type="ECO:0000313" key="12">
    <source>
        <dbReference type="Proteomes" id="UP000053286"/>
    </source>
</evidence>
<evidence type="ECO:0000256" key="4">
    <source>
        <dbReference type="ARBA" id="ARBA00022547"/>
    </source>
</evidence>
<keyword evidence="5" id="KW-0375">Hydrogen ion transport</keyword>